<name>C3JD32_POREA</name>
<dbReference type="RefSeq" id="WP_004335209.1">
    <property type="nucleotide sequence ID" value="NZ_ACNN01000036.1"/>
</dbReference>
<evidence type="ECO:0000256" key="2">
    <source>
        <dbReference type="ARBA" id="ARBA00022573"/>
    </source>
</evidence>
<dbReference type="STRING" id="553175.POREN0001_0720"/>
<evidence type="ECO:0000256" key="4">
    <source>
        <dbReference type="HAMAP-Rule" id="MF_00028"/>
    </source>
</evidence>
<dbReference type="GO" id="GO:0009236">
    <property type="term" value="P:cobalamin biosynthetic process"/>
    <property type="evidence" value="ECO:0007669"/>
    <property type="project" value="UniProtKB-UniRule"/>
</dbReference>
<dbReference type="InterPro" id="IPR004459">
    <property type="entry name" value="CobQ_synth"/>
</dbReference>
<dbReference type="PANTHER" id="PTHR21343:SF1">
    <property type="entry name" value="COBYRIC ACID SYNTHASE"/>
    <property type="match status" value="1"/>
</dbReference>
<keyword evidence="3 4" id="KW-0315">Glutamine amidotransferase</keyword>
<proteinExistence type="inferred from homology"/>
<dbReference type="Gene3D" id="3.40.50.880">
    <property type="match status" value="1"/>
</dbReference>
<evidence type="ECO:0000256" key="3">
    <source>
        <dbReference type="ARBA" id="ARBA00022962"/>
    </source>
</evidence>
<dbReference type="AlphaFoldDB" id="C3JD32"/>
<keyword evidence="8" id="KW-1185">Reference proteome</keyword>
<dbReference type="Proteomes" id="UP000004295">
    <property type="component" value="Unassembled WGS sequence"/>
</dbReference>
<evidence type="ECO:0000256" key="1">
    <source>
        <dbReference type="ARBA" id="ARBA00004953"/>
    </source>
</evidence>
<accession>C3JD32</accession>
<dbReference type="GO" id="GO:0016874">
    <property type="term" value="F:ligase activity"/>
    <property type="evidence" value="ECO:0007669"/>
    <property type="project" value="UniProtKB-KW"/>
</dbReference>
<dbReference type="Pfam" id="PF01656">
    <property type="entry name" value="CbiA"/>
    <property type="match status" value="1"/>
</dbReference>
<dbReference type="InterPro" id="IPR029062">
    <property type="entry name" value="Class_I_gatase-like"/>
</dbReference>
<dbReference type="CDD" id="cd05389">
    <property type="entry name" value="CobQ_N"/>
    <property type="match status" value="1"/>
</dbReference>
<comment type="function">
    <text evidence="4">Catalyzes amidations at positions B, D, E, and G on adenosylcobyrinic A,C-diamide. NH(2) groups are provided by glutamine, and one molecule of ATP is hydrogenolyzed for each amidation.</text>
</comment>
<keyword evidence="2 4" id="KW-0169">Cobalamin biosynthesis</keyword>
<dbReference type="PROSITE" id="PS51274">
    <property type="entry name" value="GATASE_COBBQ"/>
    <property type="match status" value="1"/>
</dbReference>
<dbReference type="SUPFAM" id="SSF52317">
    <property type="entry name" value="Class I glutamine amidotransferase-like"/>
    <property type="match status" value="1"/>
</dbReference>
<comment type="pathway">
    <text evidence="1 4">Cofactor biosynthesis; adenosylcobalamin biosynthesis.</text>
</comment>
<dbReference type="SUPFAM" id="SSF52540">
    <property type="entry name" value="P-loop containing nucleoside triphosphate hydrolases"/>
    <property type="match status" value="1"/>
</dbReference>
<dbReference type="GeneID" id="93365440"/>
<dbReference type="PANTHER" id="PTHR21343">
    <property type="entry name" value="DETHIOBIOTIN SYNTHETASE"/>
    <property type="match status" value="1"/>
</dbReference>
<dbReference type="NCBIfam" id="NF001989">
    <property type="entry name" value="PRK00784.1"/>
    <property type="match status" value="1"/>
</dbReference>
<reference evidence="7 8" key="1">
    <citation type="submission" date="2009-04" db="EMBL/GenBank/DDBJ databases">
        <authorList>
            <person name="Sebastian Y."/>
            <person name="Madupu R."/>
            <person name="Durkin A.S."/>
            <person name="Torralba M."/>
            <person name="Methe B."/>
            <person name="Sutton G.G."/>
            <person name="Strausberg R.L."/>
            <person name="Nelson K.E."/>
        </authorList>
    </citation>
    <scope>NUCLEOTIDE SEQUENCE [LARGE SCALE GENOMIC DNA]</scope>
    <source>
        <strain evidence="8">ATCC 35406 / BCRC 14492 / JCM 8526 / NCTC 13058 / HG 370</strain>
    </source>
</reference>
<dbReference type="InterPro" id="IPR027417">
    <property type="entry name" value="P-loop_NTPase"/>
</dbReference>
<gene>
    <name evidence="4 7" type="primary">cobQ</name>
    <name evidence="7" type="ORF">POREN0001_0720</name>
</gene>
<dbReference type="Pfam" id="PF07685">
    <property type="entry name" value="GATase_3"/>
    <property type="match status" value="1"/>
</dbReference>
<dbReference type="GO" id="GO:0015420">
    <property type="term" value="F:ABC-type vitamin B12 transporter activity"/>
    <property type="evidence" value="ECO:0007669"/>
    <property type="project" value="UniProtKB-UniRule"/>
</dbReference>
<keyword evidence="7" id="KW-0436">Ligase</keyword>
<sequence>MKHPQPLRPIMLAGTGSDVGKSILATALCRIFKQDGYHPAPFKAQNMALNSYATPEGFEIGRAQAVQAEAAGIPCHTDMNPLLLKPSSDQTSQVVLHGKPIGNTHAYDYFRREGREELRAEVHGAFDRLSSRFNPIVMEGAGSISELNLKDSDLVNMPMARHAHAAVLLVADIDRGGVFASVYGSIMLQSPEDRRLIKGVIINKFRGDLALFTEGRKLLEELTGVPVLGVVPYFQDITIEEEDSVALTNKNRTSQVGKVNIAVVRTGHISNFTDFSTLEQDPRIHLYYTNNLKELEKADIIILPGSKNTLGDLAELRNNGVAQCLVRAHRKGTTLVGICGGYQMMGQVLHDPDNLEGSGYQHLPGLGLLPTETTITQEKVTRQVEFTHLGDPTLCRGYEIHMGQTTLLEGASCSPTNQFSDGTPEGTRLSERCWGTYIHGILDNPAVVDRLLAPFSHKLTQEKALDYASYKEEQYDKLADHVRQYVDVERIYQIMQDYD</sequence>
<dbReference type="Gene3D" id="3.40.50.300">
    <property type="entry name" value="P-loop containing nucleotide triphosphate hydrolases"/>
    <property type="match status" value="1"/>
</dbReference>
<feature type="domain" description="CobQ/CobB/MinD/ParA nucleotide binding" evidence="5">
    <location>
        <begin position="10"/>
        <end position="238"/>
    </location>
</feature>
<comment type="caution">
    <text evidence="7">The sequence shown here is derived from an EMBL/GenBank/DDBJ whole genome shotgun (WGS) entry which is preliminary data.</text>
</comment>
<feature type="domain" description="CobB/CobQ-like glutamine amidotransferase" evidence="6">
    <location>
        <begin position="260"/>
        <end position="445"/>
    </location>
</feature>
<dbReference type="UniPathway" id="UPA00148"/>
<dbReference type="CDD" id="cd01750">
    <property type="entry name" value="GATase1_CobQ"/>
    <property type="match status" value="1"/>
</dbReference>
<dbReference type="InterPro" id="IPR002586">
    <property type="entry name" value="CobQ/CobB/MinD/ParA_Nub-bd_dom"/>
</dbReference>
<protein>
    <recommendedName>
        <fullName evidence="4">Cobyric acid synthase</fullName>
    </recommendedName>
</protein>
<dbReference type="InterPro" id="IPR047045">
    <property type="entry name" value="CobQ_N"/>
</dbReference>
<feature type="active site" description="Nucleophile" evidence="4">
    <location>
        <position position="339"/>
    </location>
</feature>
<comment type="similarity">
    <text evidence="4">Belongs to the CobB/CobQ family. CobQ subfamily.</text>
</comment>
<organism evidence="7 8">
    <name type="scientific">Porphyromonas endodontalis (strain ATCC 35406 / DSM 24491 / JCM 8526 / CCUG 16442 / BCRC 14492 / NCTC 13058 / HG 370)</name>
    <name type="common">Bacteroides endodontalis</name>
    <dbReference type="NCBI Taxonomy" id="553175"/>
    <lineage>
        <taxon>Bacteria</taxon>
        <taxon>Pseudomonadati</taxon>
        <taxon>Bacteroidota</taxon>
        <taxon>Bacteroidia</taxon>
        <taxon>Bacteroidales</taxon>
        <taxon>Porphyromonadaceae</taxon>
        <taxon>Porphyromonas</taxon>
    </lineage>
</organism>
<dbReference type="EMBL" id="ACNN01000036">
    <property type="protein sequence ID" value="EEN81896.1"/>
    <property type="molecule type" value="Genomic_DNA"/>
</dbReference>
<feature type="active site" evidence="4">
    <location>
        <position position="439"/>
    </location>
</feature>
<dbReference type="NCBIfam" id="TIGR00313">
    <property type="entry name" value="cobQ"/>
    <property type="match status" value="1"/>
</dbReference>
<dbReference type="eggNOG" id="COG1492">
    <property type="taxonomic scope" value="Bacteria"/>
</dbReference>
<dbReference type="InterPro" id="IPR011698">
    <property type="entry name" value="GATase_3"/>
</dbReference>
<evidence type="ECO:0000313" key="8">
    <source>
        <dbReference type="Proteomes" id="UP000004295"/>
    </source>
</evidence>
<dbReference type="HAMAP" id="MF_00028">
    <property type="entry name" value="CobQ"/>
    <property type="match status" value="1"/>
</dbReference>
<dbReference type="InterPro" id="IPR033949">
    <property type="entry name" value="CobQ_GATase1"/>
</dbReference>
<evidence type="ECO:0000313" key="7">
    <source>
        <dbReference type="EMBL" id="EEN81896.1"/>
    </source>
</evidence>
<evidence type="ECO:0000259" key="6">
    <source>
        <dbReference type="Pfam" id="PF07685"/>
    </source>
</evidence>
<evidence type="ECO:0000259" key="5">
    <source>
        <dbReference type="Pfam" id="PF01656"/>
    </source>
</evidence>